<dbReference type="PANTHER" id="PTHR11933">
    <property type="entry name" value="TRNA 5-METHYLAMINOMETHYL-2-THIOURIDYLATE -METHYLTRANSFERASE"/>
    <property type="match status" value="1"/>
</dbReference>
<evidence type="ECO:0000256" key="3">
    <source>
        <dbReference type="ARBA" id="ARBA00011953"/>
    </source>
</evidence>
<evidence type="ECO:0000256" key="6">
    <source>
        <dbReference type="ARBA" id="ARBA00022694"/>
    </source>
</evidence>
<evidence type="ECO:0000313" key="15">
    <source>
        <dbReference type="Proteomes" id="UP000759537"/>
    </source>
</evidence>
<protein>
    <recommendedName>
        <fullName evidence="3">tRNA-5-taurinomethyluridine 2-sulfurtransferase</fullName>
        <ecNumber evidence="3">2.8.1.14</ecNumber>
    </recommendedName>
</protein>
<evidence type="ECO:0000256" key="8">
    <source>
        <dbReference type="ARBA" id="ARBA00022840"/>
    </source>
</evidence>
<dbReference type="Pfam" id="PF03054">
    <property type="entry name" value="tRNA_Me_trans"/>
    <property type="match status" value="1"/>
</dbReference>
<accession>A0A9P5MUZ8</accession>
<dbReference type="OrthoDB" id="3685at2759"/>
<dbReference type="AlphaFoldDB" id="A0A9P5MUZ8"/>
<dbReference type="NCBIfam" id="NF001138">
    <property type="entry name" value="PRK00143.1"/>
    <property type="match status" value="1"/>
</dbReference>
<comment type="function">
    <text evidence="1">Catalyzes the 2-thiolation of uridine at the wobble position (U34) of mitochondrial tRNA(Lys), tRNA(Glu) and tRNA(Gln). Required for the formation of 5-taurinomethyl-2-thiouridine (tm5s2U) of mitochondrial tRNA(Lys), tRNA(Glu), and tRNA(Gln) at the wobble position. ATP is required to activate the C2 atom of the wobble base.</text>
</comment>
<dbReference type="HAMAP" id="MF_00144">
    <property type="entry name" value="tRNA_thiouridyl_MnmA"/>
    <property type="match status" value="1"/>
</dbReference>
<keyword evidence="8" id="KW-0067">ATP-binding</keyword>
<keyword evidence="9" id="KW-0694">RNA-binding</keyword>
<dbReference type="GO" id="GO:0016783">
    <property type="term" value="F:sulfurtransferase activity"/>
    <property type="evidence" value="ECO:0007669"/>
    <property type="project" value="InterPro"/>
</dbReference>
<keyword evidence="15" id="KW-1185">Reference proteome</keyword>
<reference evidence="14" key="2">
    <citation type="journal article" date="2020" name="Nat. Commun.">
        <title>Large-scale genome sequencing of mycorrhizal fungi provides insights into the early evolution of symbiotic traits.</title>
        <authorList>
            <person name="Miyauchi S."/>
            <person name="Kiss E."/>
            <person name="Kuo A."/>
            <person name="Drula E."/>
            <person name="Kohler A."/>
            <person name="Sanchez-Garcia M."/>
            <person name="Morin E."/>
            <person name="Andreopoulos B."/>
            <person name="Barry K.W."/>
            <person name="Bonito G."/>
            <person name="Buee M."/>
            <person name="Carver A."/>
            <person name="Chen C."/>
            <person name="Cichocki N."/>
            <person name="Clum A."/>
            <person name="Culley D."/>
            <person name="Crous P.W."/>
            <person name="Fauchery L."/>
            <person name="Girlanda M."/>
            <person name="Hayes R.D."/>
            <person name="Keri Z."/>
            <person name="LaButti K."/>
            <person name="Lipzen A."/>
            <person name="Lombard V."/>
            <person name="Magnuson J."/>
            <person name="Maillard F."/>
            <person name="Murat C."/>
            <person name="Nolan M."/>
            <person name="Ohm R.A."/>
            <person name="Pangilinan J."/>
            <person name="Pereira M.F."/>
            <person name="Perotto S."/>
            <person name="Peter M."/>
            <person name="Pfister S."/>
            <person name="Riley R."/>
            <person name="Sitrit Y."/>
            <person name="Stielow J.B."/>
            <person name="Szollosi G."/>
            <person name="Zifcakova L."/>
            <person name="Stursova M."/>
            <person name="Spatafora J.W."/>
            <person name="Tedersoo L."/>
            <person name="Vaario L.M."/>
            <person name="Yamada A."/>
            <person name="Yan M."/>
            <person name="Wang P."/>
            <person name="Xu J."/>
            <person name="Bruns T."/>
            <person name="Baldrian P."/>
            <person name="Vilgalys R."/>
            <person name="Dunand C."/>
            <person name="Henrissat B."/>
            <person name="Grigoriev I.V."/>
            <person name="Hibbett D."/>
            <person name="Nagy L.G."/>
            <person name="Martin F.M."/>
        </authorList>
    </citation>
    <scope>NUCLEOTIDE SEQUENCE</scope>
    <source>
        <strain evidence="14">Prilba</strain>
    </source>
</reference>
<evidence type="ECO:0000256" key="7">
    <source>
        <dbReference type="ARBA" id="ARBA00022741"/>
    </source>
</evidence>
<comment type="caution">
    <text evidence="14">The sequence shown here is derived from an EMBL/GenBank/DDBJ whole genome shotgun (WGS) entry which is preliminary data.</text>
</comment>
<dbReference type="SUPFAM" id="SSF52402">
    <property type="entry name" value="Adenine nucleotide alpha hydrolases-like"/>
    <property type="match status" value="1"/>
</dbReference>
<dbReference type="InterPro" id="IPR046885">
    <property type="entry name" value="MnmA-like_C"/>
</dbReference>
<evidence type="ECO:0000256" key="10">
    <source>
        <dbReference type="ARBA" id="ARBA00023157"/>
    </source>
</evidence>
<evidence type="ECO:0000259" key="12">
    <source>
        <dbReference type="Pfam" id="PF20258"/>
    </source>
</evidence>
<dbReference type="InterPro" id="IPR004506">
    <property type="entry name" value="MnmA-like"/>
</dbReference>
<comment type="similarity">
    <text evidence="2">Belongs to the MnmA/TRMU family.</text>
</comment>
<evidence type="ECO:0000256" key="2">
    <source>
        <dbReference type="ARBA" id="ARBA00006191"/>
    </source>
</evidence>
<evidence type="ECO:0000256" key="5">
    <source>
        <dbReference type="ARBA" id="ARBA00022679"/>
    </source>
</evidence>
<keyword evidence="10" id="KW-1015">Disulfide bond</keyword>
<evidence type="ECO:0000256" key="9">
    <source>
        <dbReference type="ARBA" id="ARBA00022884"/>
    </source>
</evidence>
<keyword evidence="4" id="KW-0820">tRNA-binding</keyword>
<comment type="catalytic activity">
    <reaction evidence="11">
        <text>5-taurinomethyluridine(34) in tRNA + S-sulfanyl-L-cysteinyl-[protein] + AH2 + ATP = 5-taurinomethyl-2-thiouridine(34) in tRNA + L-cysteinyl-[protein] + A + AMP + diphosphate + H(+)</text>
        <dbReference type="Rhea" id="RHEA:47040"/>
        <dbReference type="Rhea" id="RHEA-COMP:10131"/>
        <dbReference type="Rhea" id="RHEA-COMP:11726"/>
        <dbReference type="Rhea" id="RHEA-COMP:11732"/>
        <dbReference type="Rhea" id="RHEA-COMP:11733"/>
        <dbReference type="ChEBI" id="CHEBI:13193"/>
        <dbReference type="ChEBI" id="CHEBI:15378"/>
        <dbReference type="ChEBI" id="CHEBI:17499"/>
        <dbReference type="ChEBI" id="CHEBI:29950"/>
        <dbReference type="ChEBI" id="CHEBI:30616"/>
        <dbReference type="ChEBI" id="CHEBI:33019"/>
        <dbReference type="ChEBI" id="CHEBI:61963"/>
        <dbReference type="ChEBI" id="CHEBI:87171"/>
        <dbReference type="ChEBI" id="CHEBI:87172"/>
        <dbReference type="ChEBI" id="CHEBI:456215"/>
        <dbReference type="EC" id="2.8.1.14"/>
    </reaction>
</comment>
<sequence>MLARAFNSAASALRTPNLPRNGSKVVVAMSGGVDSSVTAKLLAEKDYDLSAVFMRNWDTQDESGTDVGCEWEKDWEDVQRVCRKLDIPCQMVDLSREYWLRVFEPAISTWEKGNTPNPDVQCNGEIKFGALFDNLPERTDFLATGHYARKAHHPQNHRPQLMRANDSLKDQTYYLSSISESSLDKALFPLANFSKTQVREIAQSAGFHNASREESMGLCFVGERRRFNDFLGEYVTPRPGPILEIDTNVPLGQHNGLWTYTIGQGARLPGLATRLFIARKDYQKNTMYVALPDHPALFTSNVVSNNFSWIWRDAPPTSAFTPKGFRASVQIRHRMATVPVTVRQRWTTNAVQITFDEPHKAVAQGQVAVLYDGDHCLGCGTIDETTILAGSDLQK</sequence>
<dbReference type="GO" id="GO:0005524">
    <property type="term" value="F:ATP binding"/>
    <property type="evidence" value="ECO:0007669"/>
    <property type="project" value="UniProtKB-KW"/>
</dbReference>
<dbReference type="InterPro" id="IPR046884">
    <property type="entry name" value="MnmA-like_central"/>
</dbReference>
<dbReference type="GO" id="GO:0005739">
    <property type="term" value="C:mitochondrion"/>
    <property type="evidence" value="ECO:0007669"/>
    <property type="project" value="TreeGrafter"/>
</dbReference>
<dbReference type="Pfam" id="PF20258">
    <property type="entry name" value="tRNA_Me_trans_C"/>
    <property type="match status" value="1"/>
</dbReference>
<dbReference type="EC" id="2.8.1.14" evidence="3"/>
<dbReference type="FunFam" id="3.40.50.620:FF:000115">
    <property type="entry name" value="tRNA-specific 2-thiouridylase MnmA"/>
    <property type="match status" value="1"/>
</dbReference>
<evidence type="ECO:0000259" key="13">
    <source>
        <dbReference type="Pfam" id="PF20259"/>
    </source>
</evidence>
<evidence type="ECO:0000256" key="4">
    <source>
        <dbReference type="ARBA" id="ARBA00022555"/>
    </source>
</evidence>
<dbReference type="Gene3D" id="2.40.30.10">
    <property type="entry name" value="Translation factors"/>
    <property type="match status" value="1"/>
</dbReference>
<dbReference type="PANTHER" id="PTHR11933:SF5">
    <property type="entry name" value="MITOCHONDRIAL TRNA-SPECIFIC 2-THIOURIDYLASE 1"/>
    <property type="match status" value="1"/>
</dbReference>
<dbReference type="EMBL" id="WHVB01000010">
    <property type="protein sequence ID" value="KAF8479321.1"/>
    <property type="molecule type" value="Genomic_DNA"/>
</dbReference>
<dbReference type="InterPro" id="IPR023382">
    <property type="entry name" value="MnmA-like_central_sf"/>
</dbReference>
<dbReference type="Gene3D" id="2.30.30.280">
    <property type="entry name" value="Adenine nucleotide alpha hydrolases-like domains"/>
    <property type="match status" value="1"/>
</dbReference>
<proteinExistence type="inferred from homology"/>
<dbReference type="NCBIfam" id="TIGR00420">
    <property type="entry name" value="trmU"/>
    <property type="match status" value="1"/>
</dbReference>
<evidence type="ECO:0000256" key="1">
    <source>
        <dbReference type="ARBA" id="ARBA00003986"/>
    </source>
</evidence>
<reference evidence="14" key="1">
    <citation type="submission" date="2019-10" db="EMBL/GenBank/DDBJ databases">
        <authorList>
            <consortium name="DOE Joint Genome Institute"/>
            <person name="Kuo A."/>
            <person name="Miyauchi S."/>
            <person name="Kiss E."/>
            <person name="Drula E."/>
            <person name="Kohler A."/>
            <person name="Sanchez-Garcia M."/>
            <person name="Andreopoulos B."/>
            <person name="Barry K.W."/>
            <person name="Bonito G."/>
            <person name="Buee M."/>
            <person name="Carver A."/>
            <person name="Chen C."/>
            <person name="Cichocki N."/>
            <person name="Clum A."/>
            <person name="Culley D."/>
            <person name="Crous P.W."/>
            <person name="Fauchery L."/>
            <person name="Girlanda M."/>
            <person name="Hayes R."/>
            <person name="Keri Z."/>
            <person name="LaButti K."/>
            <person name="Lipzen A."/>
            <person name="Lombard V."/>
            <person name="Magnuson J."/>
            <person name="Maillard F."/>
            <person name="Morin E."/>
            <person name="Murat C."/>
            <person name="Nolan M."/>
            <person name="Ohm R."/>
            <person name="Pangilinan J."/>
            <person name="Pereira M."/>
            <person name="Perotto S."/>
            <person name="Peter M."/>
            <person name="Riley R."/>
            <person name="Sitrit Y."/>
            <person name="Stielow B."/>
            <person name="Szollosi G."/>
            <person name="Zifcakova L."/>
            <person name="Stursova M."/>
            <person name="Spatafora J.W."/>
            <person name="Tedersoo L."/>
            <person name="Vaario L.-M."/>
            <person name="Yamada A."/>
            <person name="Yan M."/>
            <person name="Wang P."/>
            <person name="Xu J."/>
            <person name="Bruns T."/>
            <person name="Baldrian P."/>
            <person name="Vilgalys R."/>
            <person name="Henrissat B."/>
            <person name="Grigoriev I.V."/>
            <person name="Hibbett D."/>
            <person name="Nagy L.G."/>
            <person name="Martin F.M."/>
        </authorList>
    </citation>
    <scope>NUCLEOTIDE SEQUENCE</scope>
    <source>
        <strain evidence="14">Prilba</strain>
    </source>
</reference>
<evidence type="ECO:0000256" key="11">
    <source>
        <dbReference type="ARBA" id="ARBA00049564"/>
    </source>
</evidence>
<name>A0A9P5MUZ8_9AGAM</name>
<dbReference type="Gene3D" id="3.40.50.620">
    <property type="entry name" value="HUPs"/>
    <property type="match status" value="1"/>
</dbReference>
<keyword evidence="5" id="KW-0808">Transferase</keyword>
<keyword evidence="7" id="KW-0547">Nucleotide-binding</keyword>
<organism evidence="14 15">
    <name type="scientific">Russula ochroleuca</name>
    <dbReference type="NCBI Taxonomy" id="152965"/>
    <lineage>
        <taxon>Eukaryota</taxon>
        <taxon>Fungi</taxon>
        <taxon>Dikarya</taxon>
        <taxon>Basidiomycota</taxon>
        <taxon>Agaricomycotina</taxon>
        <taxon>Agaricomycetes</taxon>
        <taxon>Russulales</taxon>
        <taxon>Russulaceae</taxon>
        <taxon>Russula</taxon>
    </lineage>
</organism>
<keyword evidence="6" id="KW-0819">tRNA processing</keyword>
<dbReference type="Proteomes" id="UP000759537">
    <property type="component" value="Unassembled WGS sequence"/>
</dbReference>
<gene>
    <name evidence="14" type="ORF">DFH94DRAFT_749094</name>
</gene>
<evidence type="ECO:0000313" key="14">
    <source>
        <dbReference type="EMBL" id="KAF8479321.1"/>
    </source>
</evidence>
<feature type="domain" description="tRNA-specific 2-thiouridylase MnmA-like central" evidence="13">
    <location>
        <begin position="228"/>
        <end position="290"/>
    </location>
</feature>
<dbReference type="GO" id="GO:0000049">
    <property type="term" value="F:tRNA binding"/>
    <property type="evidence" value="ECO:0007669"/>
    <property type="project" value="UniProtKB-KW"/>
</dbReference>
<dbReference type="CDD" id="cd01998">
    <property type="entry name" value="MnmA_TRMU-like"/>
    <property type="match status" value="1"/>
</dbReference>
<dbReference type="Pfam" id="PF20259">
    <property type="entry name" value="tRNA_Me_trans_M"/>
    <property type="match status" value="1"/>
</dbReference>
<feature type="domain" description="tRNA-specific 2-thiouridylase MnmA-like C-terminal" evidence="12">
    <location>
        <begin position="306"/>
        <end position="382"/>
    </location>
</feature>
<dbReference type="InterPro" id="IPR014729">
    <property type="entry name" value="Rossmann-like_a/b/a_fold"/>
</dbReference>
<dbReference type="GO" id="GO:0002143">
    <property type="term" value="P:tRNA wobble position uridine thiolation"/>
    <property type="evidence" value="ECO:0007669"/>
    <property type="project" value="TreeGrafter"/>
</dbReference>